<feature type="compositionally biased region" description="Low complexity" evidence="1">
    <location>
        <begin position="9"/>
        <end position="21"/>
    </location>
</feature>
<dbReference type="EMBL" id="JACAZF010000019">
    <property type="protein sequence ID" value="KAF7288769.1"/>
    <property type="molecule type" value="Genomic_DNA"/>
</dbReference>
<organism evidence="2 3">
    <name type="scientific">Mycena indigotica</name>
    <dbReference type="NCBI Taxonomy" id="2126181"/>
    <lineage>
        <taxon>Eukaryota</taxon>
        <taxon>Fungi</taxon>
        <taxon>Dikarya</taxon>
        <taxon>Basidiomycota</taxon>
        <taxon>Agaricomycotina</taxon>
        <taxon>Agaricomycetes</taxon>
        <taxon>Agaricomycetidae</taxon>
        <taxon>Agaricales</taxon>
        <taxon>Marasmiineae</taxon>
        <taxon>Mycenaceae</taxon>
        <taxon>Mycena</taxon>
    </lineage>
</organism>
<dbReference type="RefSeq" id="XP_037212991.1">
    <property type="nucleotide sequence ID" value="XM_037370610.1"/>
</dbReference>
<sequence>MPRTPVAPRSGSLSSTRSLGRAGRCWDSLTYDCTSLLALAGIRVGWMESKADDSERDCGLGSSIYSSKGESDGEDNRGGAVANSENQLPLMQAAMSSQHRP</sequence>
<protein>
    <submittedName>
        <fullName evidence="2">Uncharacterized protein</fullName>
    </submittedName>
</protein>
<feature type="region of interest" description="Disordered" evidence="1">
    <location>
        <begin position="1"/>
        <end position="21"/>
    </location>
</feature>
<gene>
    <name evidence="2" type="ORF">MIND_01422500</name>
</gene>
<evidence type="ECO:0000313" key="2">
    <source>
        <dbReference type="EMBL" id="KAF7288769.1"/>
    </source>
</evidence>
<feature type="region of interest" description="Disordered" evidence="1">
    <location>
        <begin position="50"/>
        <end position="101"/>
    </location>
</feature>
<proteinExistence type="predicted"/>
<feature type="compositionally biased region" description="Polar residues" evidence="1">
    <location>
        <begin position="83"/>
        <end position="101"/>
    </location>
</feature>
<comment type="caution">
    <text evidence="2">The sequence shown here is derived from an EMBL/GenBank/DDBJ whole genome shotgun (WGS) entry which is preliminary data.</text>
</comment>
<reference evidence="2" key="1">
    <citation type="submission" date="2020-05" db="EMBL/GenBank/DDBJ databases">
        <title>Mycena genomes resolve the evolution of fungal bioluminescence.</title>
        <authorList>
            <person name="Tsai I.J."/>
        </authorList>
    </citation>
    <scope>NUCLEOTIDE SEQUENCE</scope>
    <source>
        <strain evidence="2">171206Taipei</strain>
    </source>
</reference>
<evidence type="ECO:0000313" key="3">
    <source>
        <dbReference type="Proteomes" id="UP000636479"/>
    </source>
</evidence>
<name>A0A8H6RWT8_9AGAR</name>
<dbReference type="GeneID" id="59353126"/>
<evidence type="ECO:0000256" key="1">
    <source>
        <dbReference type="SAM" id="MobiDB-lite"/>
    </source>
</evidence>
<dbReference type="Proteomes" id="UP000636479">
    <property type="component" value="Unassembled WGS sequence"/>
</dbReference>
<keyword evidence="3" id="KW-1185">Reference proteome</keyword>
<dbReference type="AlphaFoldDB" id="A0A8H6RWT8"/>
<accession>A0A8H6RWT8</accession>